<feature type="transmembrane region" description="Helical" evidence="7">
    <location>
        <begin position="188"/>
        <end position="207"/>
    </location>
</feature>
<feature type="transmembrane region" description="Helical" evidence="7">
    <location>
        <begin position="162"/>
        <end position="181"/>
    </location>
</feature>
<proteinExistence type="predicted"/>
<keyword evidence="6 7" id="KW-0472">Membrane</keyword>
<feature type="transmembrane region" description="Helical" evidence="7">
    <location>
        <begin position="55"/>
        <end position="74"/>
    </location>
</feature>
<dbReference type="Gene3D" id="1.20.1720.10">
    <property type="entry name" value="Multidrug resistance protein D"/>
    <property type="match status" value="1"/>
</dbReference>
<keyword evidence="5 7" id="KW-1133">Transmembrane helix</keyword>
<dbReference type="SUPFAM" id="SSF103473">
    <property type="entry name" value="MFS general substrate transporter"/>
    <property type="match status" value="1"/>
</dbReference>
<keyword evidence="3" id="KW-1003">Cell membrane</keyword>
<keyword evidence="10" id="KW-1185">Reference proteome</keyword>
<reference evidence="9 10" key="1">
    <citation type="journal article" date="2024" name="Microbiol. Immunol.">
        <title>Discovery of a novel spotted fever group Rickettsia, 'Candidatus Rickettsia kedanie,' in unfed larval chigger mites, Leptotrombidium scutellare.</title>
        <authorList>
            <person name="Ogawa M."/>
            <person name="Matsutani M."/>
            <person name="Katayama T."/>
            <person name="Takada N."/>
            <person name="Noda S."/>
            <person name="Takahashi M."/>
            <person name="Kageyama D."/>
            <person name="Hanaoka N."/>
            <person name="Ebihara H."/>
        </authorList>
    </citation>
    <scope>NUCLEOTIDE SEQUENCE [LARGE SCALE GENOMIC DNA]</scope>
    <source>
        <strain evidence="9 10">KNCP2-13</strain>
    </source>
</reference>
<evidence type="ECO:0000313" key="10">
    <source>
        <dbReference type="Proteomes" id="UP001628124"/>
    </source>
</evidence>
<evidence type="ECO:0000313" key="9">
    <source>
        <dbReference type="EMBL" id="GAA5252096.1"/>
    </source>
</evidence>
<evidence type="ECO:0000256" key="2">
    <source>
        <dbReference type="ARBA" id="ARBA00022448"/>
    </source>
</evidence>
<feature type="transmembrane region" description="Helical" evidence="7">
    <location>
        <begin position="80"/>
        <end position="103"/>
    </location>
</feature>
<keyword evidence="2" id="KW-0813">Transport</keyword>
<keyword evidence="4 7" id="KW-0812">Transmembrane</keyword>
<protein>
    <recommendedName>
        <fullName evidence="8">Major facilitator superfamily (MFS) profile domain-containing protein</fullName>
    </recommendedName>
</protein>
<dbReference type="InterPro" id="IPR011701">
    <property type="entry name" value="MFS"/>
</dbReference>
<evidence type="ECO:0000256" key="4">
    <source>
        <dbReference type="ARBA" id="ARBA00022692"/>
    </source>
</evidence>
<evidence type="ECO:0000256" key="3">
    <source>
        <dbReference type="ARBA" id="ARBA00022475"/>
    </source>
</evidence>
<dbReference type="Gene3D" id="1.20.1250.20">
    <property type="entry name" value="MFS general substrate transporter like domains"/>
    <property type="match status" value="1"/>
</dbReference>
<evidence type="ECO:0000256" key="6">
    <source>
        <dbReference type="ARBA" id="ARBA00023136"/>
    </source>
</evidence>
<evidence type="ECO:0000259" key="8">
    <source>
        <dbReference type="PROSITE" id="PS50850"/>
    </source>
</evidence>
<name>A0ABP9TT96_9RICK</name>
<dbReference type="Proteomes" id="UP001628124">
    <property type="component" value="Unassembled WGS sequence"/>
</dbReference>
<evidence type="ECO:0000256" key="7">
    <source>
        <dbReference type="SAM" id="Phobius"/>
    </source>
</evidence>
<accession>A0ABP9TT96</accession>
<comment type="caution">
    <text evidence="9">The sequence shown here is derived from an EMBL/GenBank/DDBJ whole genome shotgun (WGS) entry which is preliminary data.</text>
</comment>
<feature type="domain" description="Major facilitator superfamily (MFS) profile" evidence="8">
    <location>
        <begin position="1"/>
        <end position="252"/>
    </location>
</feature>
<evidence type="ECO:0000256" key="5">
    <source>
        <dbReference type="ARBA" id="ARBA00022989"/>
    </source>
</evidence>
<dbReference type="Pfam" id="PF07690">
    <property type="entry name" value="MFS_1"/>
    <property type="match status" value="1"/>
</dbReference>
<dbReference type="EMBL" id="BAABMM010000017">
    <property type="protein sequence ID" value="GAA5252096.1"/>
    <property type="molecule type" value="Genomic_DNA"/>
</dbReference>
<dbReference type="PROSITE" id="PS50850">
    <property type="entry name" value="MFS"/>
    <property type="match status" value="1"/>
</dbReference>
<dbReference type="RefSeq" id="WP_412707791.1">
    <property type="nucleotide sequence ID" value="NZ_BAABMM010000017.1"/>
</dbReference>
<feature type="transmembrane region" description="Helical" evidence="7">
    <location>
        <begin position="219"/>
        <end position="241"/>
    </location>
</feature>
<feature type="transmembrane region" description="Helical" evidence="7">
    <location>
        <begin position="20"/>
        <end position="43"/>
    </location>
</feature>
<organism evidence="9 10">
    <name type="scientific">Candidatus Rickettsia kedanie</name>
    <dbReference type="NCBI Taxonomy" id="3115352"/>
    <lineage>
        <taxon>Bacteria</taxon>
        <taxon>Pseudomonadati</taxon>
        <taxon>Pseudomonadota</taxon>
        <taxon>Alphaproteobacteria</taxon>
        <taxon>Rickettsiales</taxon>
        <taxon>Rickettsiaceae</taxon>
        <taxon>Rickettsieae</taxon>
        <taxon>Rickettsia</taxon>
        <taxon>spotted fever group</taxon>
    </lineage>
</organism>
<dbReference type="PANTHER" id="PTHR42718:SF47">
    <property type="entry name" value="METHYL VIOLOGEN RESISTANCE PROTEIN SMVA"/>
    <property type="match status" value="1"/>
</dbReference>
<sequence>MATVGAAIGPVLGGVLGELLSWQFAFFINAPIALVIIAFGIVWIPESSNPSNEPWNWIGVLQSFFGIAALVQGIKILAKYGIMNIASGRMLLIGIVLLIIFTLRQLKSDDQLVDMSLFLISNFSVGVIVYLLITCVLGSIMYLMSLWLQFIKGLSTLYAGLYMLPAAVFTLIASVVIQYLLTRFTARIIIFSVLIFTTISLILPSILDYRDLLSNTIYLGLLGIGSSLCLSTTVTVMMNAVPAERSGGAAAL</sequence>
<comment type="subcellular location">
    <subcellularLocation>
        <location evidence="1">Cell inner membrane</location>
        <topology evidence="1">Multi-pass membrane protein</topology>
    </subcellularLocation>
</comment>
<dbReference type="InterPro" id="IPR020846">
    <property type="entry name" value="MFS_dom"/>
</dbReference>
<feature type="transmembrane region" description="Helical" evidence="7">
    <location>
        <begin position="115"/>
        <end position="142"/>
    </location>
</feature>
<dbReference type="PANTHER" id="PTHR42718">
    <property type="entry name" value="MAJOR FACILITATOR SUPERFAMILY MULTIDRUG TRANSPORTER MFSC"/>
    <property type="match status" value="1"/>
</dbReference>
<dbReference type="InterPro" id="IPR036259">
    <property type="entry name" value="MFS_trans_sf"/>
</dbReference>
<evidence type="ECO:0000256" key="1">
    <source>
        <dbReference type="ARBA" id="ARBA00004429"/>
    </source>
</evidence>
<gene>
    <name evidence="9" type="ORF">KNCP2_03840</name>
</gene>